<evidence type="ECO:0000313" key="1">
    <source>
        <dbReference type="EMBL" id="VAW30106.1"/>
    </source>
</evidence>
<dbReference type="AlphaFoldDB" id="A0A3B0VDQ0"/>
<dbReference type="Gene3D" id="2.40.160.20">
    <property type="match status" value="1"/>
</dbReference>
<gene>
    <name evidence="1" type="ORF">MNBD_BACTEROID07-546</name>
</gene>
<reference evidence="1" key="1">
    <citation type="submission" date="2018-06" db="EMBL/GenBank/DDBJ databases">
        <authorList>
            <person name="Zhirakovskaya E."/>
        </authorList>
    </citation>
    <scope>NUCLEOTIDE SEQUENCE</scope>
</reference>
<accession>A0A3B0VDQ0</accession>
<dbReference type="EMBL" id="UOET01000474">
    <property type="protein sequence ID" value="VAW30106.1"/>
    <property type="molecule type" value="Genomic_DNA"/>
</dbReference>
<evidence type="ECO:0008006" key="2">
    <source>
        <dbReference type="Google" id="ProtNLM"/>
    </source>
</evidence>
<proteinExistence type="predicted"/>
<organism evidence="1">
    <name type="scientific">hydrothermal vent metagenome</name>
    <dbReference type="NCBI Taxonomy" id="652676"/>
    <lineage>
        <taxon>unclassified sequences</taxon>
        <taxon>metagenomes</taxon>
        <taxon>ecological metagenomes</taxon>
    </lineage>
</organism>
<protein>
    <recommendedName>
        <fullName evidence="2">Outer membrane protein beta-barrel domain-containing protein</fullName>
    </recommendedName>
</protein>
<dbReference type="SUPFAM" id="SSF56925">
    <property type="entry name" value="OMPA-like"/>
    <property type="match status" value="1"/>
</dbReference>
<feature type="non-terminal residue" evidence="1">
    <location>
        <position position="258"/>
    </location>
</feature>
<name>A0A3B0VDQ0_9ZZZZ</name>
<sequence length="258" mass="29124">MVMKNRYLFRLFLLIIISFPLITIKAQNVAPGKNFSPYWEIGVNGGTSLFFGDIKEKYFFPVSKDNNEWRLGGGLITGYQFTPVFGLRGQMLYGQLAGTKRSLNRYFEGDYLEFNLNTTINLNNLFGKKRSNRFASTYLLVGVGITNYNSTFYTLSTGTKIGYIGFGSGSGIKGRTLEGILTGGVGVNFRVNDHFIVNFETANRIMNSDEMDGWVKNFKYDVYNYTSLGLTYRFGRRKAKPGPKIPVLHHNIQEVPPG</sequence>
<dbReference type="InterPro" id="IPR011250">
    <property type="entry name" value="OMP/PagP_B-barrel"/>
</dbReference>